<sequence>MYTRRKYLVRRRDPILTGHDSEITCLWISAELGIVVSGSEHSLILQYTLTEDILRAFENPYHMSTPRLLAPSNDGDIIVCYNRSNLCLYTLNGKLMRQAIFEDETIQNMVLNSDSQYTVIGGDRGFVQILRIHDLQPVYAYPQCDASIRSLAITHDQNFLEILLFTYSIASLSTGCLIVFDVNFNAINQSRRDPATIVANSI</sequence>
<dbReference type="GO" id="GO:0016020">
    <property type="term" value="C:membrane"/>
    <property type="evidence" value="ECO:0007669"/>
    <property type="project" value="TreeGrafter"/>
</dbReference>
<dbReference type="InterPro" id="IPR050865">
    <property type="entry name" value="BEACH_Domain"/>
</dbReference>
<evidence type="ECO:0000313" key="4">
    <source>
        <dbReference type="Proteomes" id="UP000663832"/>
    </source>
</evidence>
<dbReference type="SUPFAM" id="SSF50978">
    <property type="entry name" value="WD40 repeat-like"/>
    <property type="match status" value="1"/>
</dbReference>
<dbReference type="GO" id="GO:0005829">
    <property type="term" value="C:cytosol"/>
    <property type="evidence" value="ECO:0007669"/>
    <property type="project" value="TreeGrafter"/>
</dbReference>
<dbReference type="InterPro" id="IPR015943">
    <property type="entry name" value="WD40/YVTN_repeat-like_dom_sf"/>
</dbReference>
<accession>A0A814QBT8</accession>
<dbReference type="OrthoDB" id="26681at2759"/>
<dbReference type="InterPro" id="IPR046851">
    <property type="entry name" value="NBCH_WD40"/>
</dbReference>
<organism evidence="3 4">
    <name type="scientific">Adineta steineri</name>
    <dbReference type="NCBI Taxonomy" id="433720"/>
    <lineage>
        <taxon>Eukaryota</taxon>
        <taxon>Metazoa</taxon>
        <taxon>Spiralia</taxon>
        <taxon>Gnathifera</taxon>
        <taxon>Rotifera</taxon>
        <taxon>Eurotatoria</taxon>
        <taxon>Bdelloidea</taxon>
        <taxon>Adinetida</taxon>
        <taxon>Adinetidae</taxon>
        <taxon>Adineta</taxon>
    </lineage>
</organism>
<dbReference type="EMBL" id="CAJNOM010000135">
    <property type="protein sequence ID" value="CAF1117084.1"/>
    <property type="molecule type" value="Genomic_DNA"/>
</dbReference>
<name>A0A814QBT8_9BILA</name>
<keyword evidence="1" id="KW-0812">Transmembrane</keyword>
<feature type="transmembrane region" description="Helical" evidence="1">
    <location>
        <begin position="159"/>
        <end position="180"/>
    </location>
</feature>
<proteinExistence type="predicted"/>
<dbReference type="PANTHER" id="PTHR13743">
    <property type="entry name" value="BEIGE/BEACH-RELATED"/>
    <property type="match status" value="1"/>
</dbReference>
<evidence type="ECO:0000256" key="1">
    <source>
        <dbReference type="SAM" id="Phobius"/>
    </source>
</evidence>
<reference evidence="3" key="1">
    <citation type="submission" date="2021-02" db="EMBL/GenBank/DDBJ databases">
        <authorList>
            <person name="Nowell W R."/>
        </authorList>
    </citation>
    <scope>NUCLEOTIDE SEQUENCE</scope>
</reference>
<feature type="domain" description="Neurobeachin beta-propeller" evidence="2">
    <location>
        <begin position="13"/>
        <end position="160"/>
    </location>
</feature>
<dbReference type="PANTHER" id="PTHR13743:SF162">
    <property type="entry name" value="NEUROBEACHIN"/>
    <property type="match status" value="1"/>
</dbReference>
<dbReference type="InterPro" id="IPR036322">
    <property type="entry name" value="WD40_repeat_dom_sf"/>
</dbReference>
<dbReference type="Proteomes" id="UP000663832">
    <property type="component" value="Unassembled WGS sequence"/>
</dbReference>
<dbReference type="GO" id="GO:0019901">
    <property type="term" value="F:protein kinase binding"/>
    <property type="evidence" value="ECO:0007669"/>
    <property type="project" value="TreeGrafter"/>
</dbReference>
<evidence type="ECO:0000259" key="2">
    <source>
        <dbReference type="Pfam" id="PF20426"/>
    </source>
</evidence>
<protein>
    <recommendedName>
        <fullName evidence="2">Neurobeachin beta-propeller domain-containing protein</fullName>
    </recommendedName>
</protein>
<dbReference type="GO" id="GO:0008104">
    <property type="term" value="P:intracellular protein localization"/>
    <property type="evidence" value="ECO:0007669"/>
    <property type="project" value="TreeGrafter"/>
</dbReference>
<evidence type="ECO:0000313" key="3">
    <source>
        <dbReference type="EMBL" id="CAF1117084.1"/>
    </source>
</evidence>
<gene>
    <name evidence="3" type="ORF">QVE165_LOCUS21178</name>
</gene>
<keyword evidence="4" id="KW-1185">Reference proteome</keyword>
<keyword evidence="1" id="KW-1133">Transmembrane helix</keyword>
<dbReference type="Gene3D" id="2.130.10.10">
    <property type="entry name" value="YVTN repeat-like/Quinoprotein amine dehydrogenase"/>
    <property type="match status" value="1"/>
</dbReference>
<keyword evidence="1" id="KW-0472">Membrane</keyword>
<comment type="caution">
    <text evidence="3">The sequence shown here is derived from an EMBL/GenBank/DDBJ whole genome shotgun (WGS) entry which is preliminary data.</text>
</comment>
<dbReference type="AlphaFoldDB" id="A0A814QBT8"/>
<dbReference type="Pfam" id="PF20426">
    <property type="entry name" value="NBCH_WD40"/>
    <property type="match status" value="1"/>
</dbReference>